<reference evidence="8" key="1">
    <citation type="submission" date="2019-03" db="EMBL/GenBank/DDBJ databases">
        <title>Single cell metagenomics reveals metabolic interactions within the superorganism composed of flagellate Streblomastix strix and complex community of Bacteroidetes bacteria on its surface.</title>
        <authorList>
            <person name="Treitli S.C."/>
            <person name="Kolisko M."/>
            <person name="Husnik F."/>
            <person name="Keeling P."/>
            <person name="Hampl V."/>
        </authorList>
    </citation>
    <scope>NUCLEOTIDE SEQUENCE</scope>
    <source>
        <strain evidence="8">STM</strain>
    </source>
</reference>
<evidence type="ECO:0000313" key="8">
    <source>
        <dbReference type="EMBL" id="KAA6311963.1"/>
    </source>
</evidence>
<dbReference type="InterPro" id="IPR004477">
    <property type="entry name" value="ComEC_N"/>
</dbReference>
<comment type="caution">
    <text evidence="8">The sequence shown here is derived from an EMBL/GenBank/DDBJ whole genome shotgun (WGS) entry which is preliminary data.</text>
</comment>
<keyword evidence="3 6" id="KW-0812">Transmembrane</keyword>
<evidence type="ECO:0000256" key="1">
    <source>
        <dbReference type="ARBA" id="ARBA00004651"/>
    </source>
</evidence>
<evidence type="ECO:0000256" key="2">
    <source>
        <dbReference type="ARBA" id="ARBA00022475"/>
    </source>
</evidence>
<keyword evidence="4 6" id="KW-1133">Transmembrane helix</keyword>
<feature type="transmembrane region" description="Helical" evidence="6">
    <location>
        <begin position="83"/>
        <end position="106"/>
    </location>
</feature>
<dbReference type="PANTHER" id="PTHR30619:SF1">
    <property type="entry name" value="RECOMBINATION PROTEIN 2"/>
    <property type="match status" value="1"/>
</dbReference>
<protein>
    <recommendedName>
        <fullName evidence="7">ComEC/Rec2-related protein domain-containing protein</fullName>
    </recommendedName>
</protein>
<gene>
    <name evidence="8" type="ORF">EZS27_037016</name>
</gene>
<dbReference type="Pfam" id="PF03772">
    <property type="entry name" value="Competence"/>
    <property type="match status" value="1"/>
</dbReference>
<feature type="transmembrane region" description="Helical" evidence="6">
    <location>
        <begin position="27"/>
        <end position="45"/>
    </location>
</feature>
<dbReference type="InterPro" id="IPR052159">
    <property type="entry name" value="Competence_DNA_uptake"/>
</dbReference>
<evidence type="ECO:0000256" key="3">
    <source>
        <dbReference type="ARBA" id="ARBA00022692"/>
    </source>
</evidence>
<name>A0A5J4PUH5_9ZZZZ</name>
<accession>A0A5J4PUH5</accession>
<dbReference type="GO" id="GO:0005886">
    <property type="term" value="C:plasma membrane"/>
    <property type="evidence" value="ECO:0007669"/>
    <property type="project" value="UniProtKB-SubCell"/>
</dbReference>
<comment type="subcellular location">
    <subcellularLocation>
        <location evidence="1">Cell membrane</location>
        <topology evidence="1">Multi-pass membrane protein</topology>
    </subcellularLocation>
</comment>
<feature type="transmembrane region" description="Helical" evidence="6">
    <location>
        <begin position="51"/>
        <end position="71"/>
    </location>
</feature>
<evidence type="ECO:0000256" key="6">
    <source>
        <dbReference type="SAM" id="Phobius"/>
    </source>
</evidence>
<dbReference type="AlphaFoldDB" id="A0A5J4PUH5"/>
<feature type="transmembrane region" description="Helical" evidence="6">
    <location>
        <begin position="112"/>
        <end position="136"/>
    </location>
</feature>
<sequence>TGLSPSVVRSVVMFSLFAFSEFRTGRYIPMNILAAAALLMLLYNPCWAFDVGFQLSFCAVAAILLFQSRLYRMWKIINRLVRYFWGITTVSVTAQIGVAPLLLLYFSRFSAYFILTNLFVIVLISGIMYATVIMLIASPLPLIPYLVANIVGRLIKALNFVVRWIEQLPYASIDNVQIHPLEAFVFYLIILFWLCYWQFRKAKYVISSLVCILAICCFHI</sequence>
<dbReference type="PANTHER" id="PTHR30619">
    <property type="entry name" value="DNA INTERNALIZATION/COMPETENCE PROTEIN COMEC/REC2"/>
    <property type="match status" value="1"/>
</dbReference>
<dbReference type="EMBL" id="SNRY01006715">
    <property type="protein sequence ID" value="KAA6311963.1"/>
    <property type="molecule type" value="Genomic_DNA"/>
</dbReference>
<evidence type="ECO:0000256" key="4">
    <source>
        <dbReference type="ARBA" id="ARBA00022989"/>
    </source>
</evidence>
<proteinExistence type="predicted"/>
<keyword evidence="5 6" id="KW-0472">Membrane</keyword>
<feature type="transmembrane region" description="Helical" evidence="6">
    <location>
        <begin position="177"/>
        <end position="197"/>
    </location>
</feature>
<dbReference type="NCBIfam" id="TIGR00360">
    <property type="entry name" value="ComEC_N-term"/>
    <property type="match status" value="1"/>
</dbReference>
<evidence type="ECO:0000259" key="7">
    <source>
        <dbReference type="Pfam" id="PF03772"/>
    </source>
</evidence>
<organism evidence="8">
    <name type="scientific">termite gut metagenome</name>
    <dbReference type="NCBI Taxonomy" id="433724"/>
    <lineage>
        <taxon>unclassified sequences</taxon>
        <taxon>metagenomes</taxon>
        <taxon>organismal metagenomes</taxon>
    </lineage>
</organism>
<keyword evidence="2" id="KW-1003">Cell membrane</keyword>
<feature type="domain" description="ComEC/Rec2-related protein" evidence="7">
    <location>
        <begin position="1"/>
        <end position="199"/>
    </location>
</feature>
<evidence type="ECO:0000256" key="5">
    <source>
        <dbReference type="ARBA" id="ARBA00023136"/>
    </source>
</evidence>
<feature type="non-terminal residue" evidence="8">
    <location>
        <position position="1"/>
    </location>
</feature>